<dbReference type="GO" id="GO:0009254">
    <property type="term" value="P:peptidoglycan turnover"/>
    <property type="evidence" value="ECO:0007669"/>
    <property type="project" value="UniProtKB-UniRule"/>
</dbReference>
<evidence type="ECO:0000256" key="1">
    <source>
        <dbReference type="HAMAP-Rule" id="MF_01270"/>
    </source>
</evidence>
<keyword evidence="1 2" id="KW-0808">Transferase</keyword>
<reference evidence="2" key="1">
    <citation type="submission" date="2022-02" db="EMBL/GenBank/DDBJ databases">
        <title>Fredinandcohnia quinoae sp. nov. isolated from Chenopodium quinoa seeds.</title>
        <authorList>
            <person name="Saati-Santamaria Z."/>
            <person name="Flores-Felix J.D."/>
            <person name="Igual J.M."/>
            <person name="Velazquez E."/>
            <person name="Garcia-Fraile P."/>
            <person name="Martinez-Molina E."/>
        </authorList>
    </citation>
    <scope>NUCLEOTIDE SEQUENCE</scope>
    <source>
        <strain evidence="2">SECRCQ15</strain>
    </source>
</reference>
<dbReference type="GO" id="GO:0006040">
    <property type="term" value="P:amino sugar metabolic process"/>
    <property type="evidence" value="ECO:0007669"/>
    <property type="project" value="InterPro"/>
</dbReference>
<dbReference type="GO" id="GO:0005524">
    <property type="term" value="F:ATP binding"/>
    <property type="evidence" value="ECO:0007669"/>
    <property type="project" value="UniProtKB-UniRule"/>
</dbReference>
<dbReference type="InterPro" id="IPR043129">
    <property type="entry name" value="ATPase_NBD"/>
</dbReference>
<dbReference type="PANTHER" id="PTHR30605">
    <property type="entry name" value="ANHYDRO-N-ACETYLMURAMIC ACID KINASE"/>
    <property type="match status" value="1"/>
</dbReference>
<gene>
    <name evidence="1" type="primary">anmK</name>
    <name evidence="2" type="ORF">MJG50_11490</name>
</gene>
<dbReference type="SUPFAM" id="SSF53067">
    <property type="entry name" value="Actin-like ATPase domain"/>
    <property type="match status" value="1"/>
</dbReference>
<evidence type="ECO:0000313" key="2">
    <source>
        <dbReference type="EMBL" id="MCH1625953.1"/>
    </source>
</evidence>
<keyword evidence="1" id="KW-0547">Nucleotide-binding</keyword>
<keyword evidence="3" id="KW-1185">Reference proteome</keyword>
<name>A0AAW5EA02_9BACI</name>
<comment type="caution">
    <text evidence="2">The sequence shown here is derived from an EMBL/GenBank/DDBJ whole genome shotgun (WGS) entry which is preliminary data.</text>
</comment>
<comment type="pathway">
    <text evidence="1">Cell wall biogenesis; peptidoglycan recycling.</text>
</comment>
<sequence>MVNQKYVVGLMSGTSLDGIDAALVSISEEAGNIEVRLIQFTTLPYSDVIRGKILQLCDPKTAHIEDISAMNMLLGELFADAAQKVVVEANMTMREIDMISSHGQTIFHQPENLEIDGHQVTSTLQIGDIAVIAERTGVMTIGDFRTRDMAAGGQGAPLVPYADNLLFREENHGRVLVNIGGIANITVLPPKNSDKSVLAFDTGPGNMIIDAFTTWATNGVKTFDENGDIAANGQVHENWLNELLSHEFFKQSPPKSTGREQFGMEYARKLWDQMGQLSNADKIATITELTSRSLAADISRFIEDYQLKEVFISGGGWHNHTLRNSLKSMLPDDITIDSTDALGIQGDAKEAVVFALLGYQCSMKRSNNLPSATGATKPVVMGKVAF</sequence>
<proteinExistence type="inferred from homology"/>
<dbReference type="EC" id="2.7.1.170" evidence="1"/>
<protein>
    <recommendedName>
        <fullName evidence="1">Anhydro-N-acetylmuramic acid kinase</fullName>
        <ecNumber evidence="1">2.7.1.170</ecNumber>
    </recommendedName>
    <alternativeName>
        <fullName evidence="1">AnhMurNAc kinase</fullName>
    </alternativeName>
</protein>
<dbReference type="NCBIfam" id="NF007142">
    <property type="entry name" value="PRK09585.2-1"/>
    <property type="match status" value="1"/>
</dbReference>
<accession>A0AAW5EA02</accession>
<dbReference type="Gene3D" id="3.30.420.40">
    <property type="match status" value="2"/>
</dbReference>
<feature type="binding site" evidence="1">
    <location>
        <begin position="13"/>
        <end position="20"/>
    </location>
    <ligand>
        <name>ATP</name>
        <dbReference type="ChEBI" id="CHEBI:30616"/>
    </ligand>
</feature>
<dbReference type="GO" id="GO:0016773">
    <property type="term" value="F:phosphotransferase activity, alcohol group as acceptor"/>
    <property type="evidence" value="ECO:0007669"/>
    <property type="project" value="UniProtKB-UniRule"/>
</dbReference>
<dbReference type="HAMAP" id="MF_01270">
    <property type="entry name" value="AnhMurNAc_kinase"/>
    <property type="match status" value="1"/>
</dbReference>
<dbReference type="Pfam" id="PF03702">
    <property type="entry name" value="AnmK"/>
    <property type="match status" value="1"/>
</dbReference>
<keyword evidence="1 2" id="KW-0418">Kinase</keyword>
<dbReference type="InterPro" id="IPR005338">
    <property type="entry name" value="Anhydro_N_Ac-Mur_kinase"/>
</dbReference>
<dbReference type="GO" id="GO:0016301">
    <property type="term" value="F:kinase activity"/>
    <property type="evidence" value="ECO:0007669"/>
    <property type="project" value="UniProtKB-KW"/>
</dbReference>
<dbReference type="RefSeq" id="WP_240255873.1">
    <property type="nucleotide sequence ID" value="NZ_JAKTTI010000016.1"/>
</dbReference>
<dbReference type="PANTHER" id="PTHR30605:SF0">
    <property type="entry name" value="ANHYDRO-N-ACETYLMURAMIC ACID KINASE"/>
    <property type="match status" value="1"/>
</dbReference>
<dbReference type="Proteomes" id="UP001431131">
    <property type="component" value="Unassembled WGS sequence"/>
</dbReference>
<dbReference type="AlphaFoldDB" id="A0AAW5EA02"/>
<evidence type="ECO:0000313" key="3">
    <source>
        <dbReference type="Proteomes" id="UP001431131"/>
    </source>
</evidence>
<comment type="pathway">
    <text evidence="1">Amino-sugar metabolism; 1,6-anhydro-N-acetylmuramate degradation.</text>
</comment>
<dbReference type="NCBIfam" id="NF007139">
    <property type="entry name" value="PRK09585.1-3"/>
    <property type="match status" value="1"/>
</dbReference>
<dbReference type="CDD" id="cd24050">
    <property type="entry name" value="ASKHA_NBD_ANMK"/>
    <property type="match status" value="1"/>
</dbReference>
<keyword evidence="1" id="KW-0119">Carbohydrate metabolism</keyword>
<dbReference type="NCBIfam" id="NF007148">
    <property type="entry name" value="PRK09585.3-2"/>
    <property type="match status" value="1"/>
</dbReference>
<organism evidence="2 3">
    <name type="scientific">Fredinandcohnia quinoae</name>
    <dbReference type="NCBI Taxonomy" id="2918902"/>
    <lineage>
        <taxon>Bacteria</taxon>
        <taxon>Bacillati</taxon>
        <taxon>Bacillota</taxon>
        <taxon>Bacilli</taxon>
        <taxon>Bacillales</taxon>
        <taxon>Bacillaceae</taxon>
        <taxon>Fredinandcohnia</taxon>
    </lineage>
</organism>
<keyword evidence="1" id="KW-0067">ATP-binding</keyword>
<comment type="catalytic activity">
    <reaction evidence="1">
        <text>1,6-anhydro-N-acetyl-beta-muramate + ATP + H2O = N-acetyl-D-muramate 6-phosphate + ADP + H(+)</text>
        <dbReference type="Rhea" id="RHEA:24952"/>
        <dbReference type="ChEBI" id="CHEBI:15377"/>
        <dbReference type="ChEBI" id="CHEBI:15378"/>
        <dbReference type="ChEBI" id="CHEBI:30616"/>
        <dbReference type="ChEBI" id="CHEBI:58690"/>
        <dbReference type="ChEBI" id="CHEBI:58722"/>
        <dbReference type="ChEBI" id="CHEBI:456216"/>
        <dbReference type="EC" id="2.7.1.170"/>
    </reaction>
</comment>
<comment type="similarity">
    <text evidence="1">Belongs to the anhydro-N-acetylmuramic acid kinase family.</text>
</comment>
<dbReference type="GO" id="GO:0097175">
    <property type="term" value="P:1,6-anhydro-N-acetyl-beta-muramic acid catabolic process"/>
    <property type="evidence" value="ECO:0007669"/>
    <property type="project" value="UniProtKB-UniRule"/>
</dbReference>
<dbReference type="EMBL" id="JAKTTI010000016">
    <property type="protein sequence ID" value="MCH1625953.1"/>
    <property type="molecule type" value="Genomic_DNA"/>
</dbReference>
<comment type="function">
    <text evidence="1">Catalyzes the specific phosphorylation of 1,6-anhydro-N-acetylmuramic acid (anhMurNAc) with the simultaneous cleavage of the 1,6-anhydro ring, generating MurNAc-6-P. Is required for the utilization of anhMurNAc either imported from the medium or derived from its own cell wall murein, and thus plays a role in cell wall recycling.</text>
</comment>